<comment type="function">
    <text evidence="9 10">Fluoride-specific ion channel. Important for reducing fluoride concentration in the cell, thus reducing its toxicity.</text>
</comment>
<protein>
    <recommendedName>
        <fullName evidence="10">Fluoride-specific ion channel FluC</fullName>
    </recommendedName>
</protein>
<dbReference type="HAMAP" id="MF_00454">
    <property type="entry name" value="FluC"/>
    <property type="match status" value="1"/>
</dbReference>
<dbReference type="RefSeq" id="WP_306991320.1">
    <property type="nucleotide sequence ID" value="NZ_JAUSUT010000001.1"/>
</dbReference>
<evidence type="ECO:0000256" key="5">
    <source>
        <dbReference type="ARBA" id="ARBA00023136"/>
    </source>
</evidence>
<comment type="subcellular location">
    <subcellularLocation>
        <location evidence="1 10">Cell membrane</location>
        <topology evidence="1 10">Multi-pass membrane protein</topology>
    </subcellularLocation>
</comment>
<feature type="transmembrane region" description="Helical" evidence="10">
    <location>
        <begin position="49"/>
        <end position="69"/>
    </location>
</feature>
<name>A0ABU0ET98_9PSEU</name>
<evidence type="ECO:0000256" key="10">
    <source>
        <dbReference type="HAMAP-Rule" id="MF_00454"/>
    </source>
</evidence>
<sequence>MSGDPGAATTTRRSQAPVVAVVAAGGAVGALARYGLAQAWPTAAGHFPWATFVTNVLGCFLIGVLMVLVTEVRVAHRLVRPFVGVGVLGGFTTFSTYAVEFHGLLTPGHAAVAFAYLGGTLLAAMLAVIAGVALTRRVTVRRTAAHREVAVR</sequence>
<feature type="binding site" evidence="10">
    <location>
        <position position="89"/>
    </location>
    <ligand>
        <name>Na(+)</name>
        <dbReference type="ChEBI" id="CHEBI:29101"/>
        <note>structural</note>
    </ligand>
</feature>
<evidence type="ECO:0000256" key="7">
    <source>
        <dbReference type="ARBA" id="ARBA00035120"/>
    </source>
</evidence>
<proteinExistence type="inferred from homology"/>
<dbReference type="InterPro" id="IPR003691">
    <property type="entry name" value="FluC"/>
</dbReference>
<evidence type="ECO:0000313" key="11">
    <source>
        <dbReference type="EMBL" id="MDQ0378530.1"/>
    </source>
</evidence>
<evidence type="ECO:0000256" key="9">
    <source>
        <dbReference type="ARBA" id="ARBA00049940"/>
    </source>
</evidence>
<comment type="caution">
    <text evidence="11">The sequence shown here is derived from an EMBL/GenBank/DDBJ whole genome shotgun (WGS) entry which is preliminary data.</text>
</comment>
<comment type="activity regulation">
    <text evidence="10">Na(+) is not transported, but it plays an essential structural role and its presence is essential for fluoride channel function.</text>
</comment>
<keyword evidence="10" id="KW-0479">Metal-binding</keyword>
<accession>A0ABU0ET98</accession>
<evidence type="ECO:0000256" key="2">
    <source>
        <dbReference type="ARBA" id="ARBA00022475"/>
    </source>
</evidence>
<keyword evidence="10" id="KW-0813">Transport</keyword>
<comment type="similarity">
    <text evidence="7 10">Belongs to the fluoride channel Fluc/FEX (TC 1.A.43) family.</text>
</comment>
<organism evidence="11 12">
    <name type="scientific">Amycolatopsis thermophila</name>
    <dbReference type="NCBI Taxonomy" id="206084"/>
    <lineage>
        <taxon>Bacteria</taxon>
        <taxon>Bacillati</taxon>
        <taxon>Actinomycetota</taxon>
        <taxon>Actinomycetes</taxon>
        <taxon>Pseudonocardiales</taxon>
        <taxon>Pseudonocardiaceae</taxon>
        <taxon>Amycolatopsis</taxon>
    </lineage>
</organism>
<keyword evidence="6 10" id="KW-0407">Ion channel</keyword>
<evidence type="ECO:0000256" key="8">
    <source>
        <dbReference type="ARBA" id="ARBA00035585"/>
    </source>
</evidence>
<evidence type="ECO:0000256" key="6">
    <source>
        <dbReference type="ARBA" id="ARBA00023303"/>
    </source>
</evidence>
<dbReference type="EMBL" id="JAUSUT010000001">
    <property type="protein sequence ID" value="MDQ0378530.1"/>
    <property type="molecule type" value="Genomic_DNA"/>
</dbReference>
<keyword evidence="4 10" id="KW-1133">Transmembrane helix</keyword>
<feature type="transmembrane region" description="Helical" evidence="10">
    <location>
        <begin position="18"/>
        <end position="37"/>
    </location>
</feature>
<keyword evidence="10" id="KW-0406">Ion transport</keyword>
<keyword evidence="12" id="KW-1185">Reference proteome</keyword>
<feature type="transmembrane region" description="Helical" evidence="10">
    <location>
        <begin position="111"/>
        <end position="134"/>
    </location>
</feature>
<dbReference type="Pfam" id="PF02537">
    <property type="entry name" value="CRCB"/>
    <property type="match status" value="1"/>
</dbReference>
<keyword evidence="10" id="KW-0915">Sodium</keyword>
<dbReference type="PANTHER" id="PTHR28259">
    <property type="entry name" value="FLUORIDE EXPORT PROTEIN 1-RELATED"/>
    <property type="match status" value="1"/>
</dbReference>
<keyword evidence="5 10" id="KW-0472">Membrane</keyword>
<evidence type="ECO:0000256" key="3">
    <source>
        <dbReference type="ARBA" id="ARBA00022692"/>
    </source>
</evidence>
<feature type="binding site" evidence="10">
    <location>
        <position position="92"/>
    </location>
    <ligand>
        <name>Na(+)</name>
        <dbReference type="ChEBI" id="CHEBI:29101"/>
        <note>structural</note>
    </ligand>
</feature>
<gene>
    <name evidence="10" type="primary">fluC</name>
    <name evidence="10" type="synonym">crcB</name>
    <name evidence="11" type="ORF">FB470_002524</name>
</gene>
<comment type="catalytic activity">
    <reaction evidence="8">
        <text>fluoride(in) = fluoride(out)</text>
        <dbReference type="Rhea" id="RHEA:76159"/>
        <dbReference type="ChEBI" id="CHEBI:17051"/>
    </reaction>
    <physiologicalReaction direction="left-to-right" evidence="8">
        <dbReference type="Rhea" id="RHEA:76160"/>
    </physiologicalReaction>
</comment>
<dbReference type="Proteomes" id="UP001229651">
    <property type="component" value="Unassembled WGS sequence"/>
</dbReference>
<keyword evidence="3 10" id="KW-0812">Transmembrane</keyword>
<feature type="transmembrane region" description="Helical" evidence="10">
    <location>
        <begin position="81"/>
        <end position="99"/>
    </location>
</feature>
<keyword evidence="2 10" id="KW-1003">Cell membrane</keyword>
<reference evidence="11 12" key="1">
    <citation type="submission" date="2023-07" db="EMBL/GenBank/DDBJ databases">
        <title>Sequencing the genomes of 1000 actinobacteria strains.</title>
        <authorList>
            <person name="Klenk H.-P."/>
        </authorList>
    </citation>
    <scope>NUCLEOTIDE SEQUENCE [LARGE SCALE GENOMIC DNA]</scope>
    <source>
        <strain evidence="11 12">DSM 45805</strain>
    </source>
</reference>
<dbReference type="PANTHER" id="PTHR28259:SF1">
    <property type="entry name" value="FLUORIDE EXPORT PROTEIN 1-RELATED"/>
    <property type="match status" value="1"/>
</dbReference>
<evidence type="ECO:0000256" key="1">
    <source>
        <dbReference type="ARBA" id="ARBA00004651"/>
    </source>
</evidence>
<evidence type="ECO:0000313" key="12">
    <source>
        <dbReference type="Proteomes" id="UP001229651"/>
    </source>
</evidence>
<evidence type="ECO:0000256" key="4">
    <source>
        <dbReference type="ARBA" id="ARBA00022989"/>
    </source>
</evidence>